<reference evidence="2 3" key="1">
    <citation type="submission" date="2019-02" db="EMBL/GenBank/DDBJ databases">
        <title>Deep-cultivation of Planctomycetes and their phenomic and genomic characterization uncovers novel biology.</title>
        <authorList>
            <person name="Wiegand S."/>
            <person name="Jogler M."/>
            <person name="Boedeker C."/>
            <person name="Pinto D."/>
            <person name="Vollmers J."/>
            <person name="Rivas-Marin E."/>
            <person name="Kohn T."/>
            <person name="Peeters S.H."/>
            <person name="Heuer A."/>
            <person name="Rast P."/>
            <person name="Oberbeckmann S."/>
            <person name="Bunk B."/>
            <person name="Jeske O."/>
            <person name="Meyerdierks A."/>
            <person name="Storesund J.E."/>
            <person name="Kallscheuer N."/>
            <person name="Luecker S."/>
            <person name="Lage O.M."/>
            <person name="Pohl T."/>
            <person name="Merkel B.J."/>
            <person name="Hornburger P."/>
            <person name="Mueller R.-W."/>
            <person name="Bruemmer F."/>
            <person name="Labrenz M."/>
            <person name="Spormann A.M."/>
            <person name="Op Den Camp H."/>
            <person name="Overmann J."/>
            <person name="Amann R."/>
            <person name="Jetten M.S.M."/>
            <person name="Mascher T."/>
            <person name="Medema M.H."/>
            <person name="Devos D.P."/>
            <person name="Kaster A.-K."/>
            <person name="Ovreas L."/>
            <person name="Rohde M."/>
            <person name="Galperin M.Y."/>
            <person name="Jogler C."/>
        </authorList>
    </citation>
    <scope>NUCLEOTIDE SEQUENCE [LARGE SCALE GENOMIC DNA]</scope>
    <source>
        <strain evidence="2 3">KOR42</strain>
    </source>
</reference>
<dbReference type="SUPFAM" id="SSF55729">
    <property type="entry name" value="Acyl-CoA N-acyltransferases (Nat)"/>
    <property type="match status" value="1"/>
</dbReference>
<keyword evidence="3" id="KW-1185">Reference proteome</keyword>
<dbReference type="Gene3D" id="3.40.630.30">
    <property type="match status" value="1"/>
</dbReference>
<dbReference type="Pfam" id="PF13527">
    <property type="entry name" value="Acetyltransf_9"/>
    <property type="match status" value="1"/>
</dbReference>
<sequence length="172" mass="18144">MNNNSVTSVRRARSSDQDAIISVCKAAFETKDEAALVKELTAQGCVAELLVAEVSGSVVGTIIFSHLEIVCADKTVDALALAPVAVVPEFQNQGIGSRLVSEGLKSCREAGHHIVIVLGHPEFYPRFGFSSELAKPLASPFSGDVWMAAELTPGSLENVSGRVVYAAPFGID</sequence>
<dbReference type="PROSITE" id="PS51186">
    <property type="entry name" value="GNAT"/>
    <property type="match status" value="1"/>
</dbReference>
<dbReference type="Proteomes" id="UP000317243">
    <property type="component" value="Unassembled WGS sequence"/>
</dbReference>
<dbReference type="PANTHER" id="PTHR37817:SF1">
    <property type="entry name" value="N-ACETYLTRANSFERASE EIS"/>
    <property type="match status" value="1"/>
</dbReference>
<dbReference type="EMBL" id="SIHI01000008">
    <property type="protein sequence ID" value="TWT52048.1"/>
    <property type="molecule type" value="Genomic_DNA"/>
</dbReference>
<proteinExistence type="predicted"/>
<dbReference type="InterPro" id="IPR000182">
    <property type="entry name" value="GNAT_dom"/>
</dbReference>
<feature type="domain" description="N-acetyltransferase" evidence="1">
    <location>
        <begin position="7"/>
        <end position="152"/>
    </location>
</feature>
<protein>
    <recommendedName>
        <fullName evidence="1">N-acetyltransferase domain-containing protein</fullName>
    </recommendedName>
</protein>
<organism evidence="2 3">
    <name type="scientific">Thalassoglobus neptunius</name>
    <dbReference type="NCBI Taxonomy" id="1938619"/>
    <lineage>
        <taxon>Bacteria</taxon>
        <taxon>Pseudomonadati</taxon>
        <taxon>Planctomycetota</taxon>
        <taxon>Planctomycetia</taxon>
        <taxon>Planctomycetales</taxon>
        <taxon>Planctomycetaceae</taxon>
        <taxon>Thalassoglobus</taxon>
    </lineage>
</organism>
<dbReference type="OrthoDB" id="9797178at2"/>
<dbReference type="InterPro" id="IPR016181">
    <property type="entry name" value="Acyl_CoA_acyltransferase"/>
</dbReference>
<dbReference type="PANTHER" id="PTHR37817">
    <property type="entry name" value="N-ACETYLTRANSFERASE EIS"/>
    <property type="match status" value="1"/>
</dbReference>
<name>A0A5C5WN41_9PLAN</name>
<evidence type="ECO:0000313" key="2">
    <source>
        <dbReference type="EMBL" id="TWT52048.1"/>
    </source>
</evidence>
<dbReference type="GO" id="GO:0034069">
    <property type="term" value="F:aminoglycoside N-acetyltransferase activity"/>
    <property type="evidence" value="ECO:0007669"/>
    <property type="project" value="TreeGrafter"/>
</dbReference>
<dbReference type="AlphaFoldDB" id="A0A5C5WN41"/>
<evidence type="ECO:0000313" key="3">
    <source>
        <dbReference type="Proteomes" id="UP000317243"/>
    </source>
</evidence>
<dbReference type="CDD" id="cd04301">
    <property type="entry name" value="NAT_SF"/>
    <property type="match status" value="1"/>
</dbReference>
<gene>
    <name evidence="2" type="ORF">KOR42_31450</name>
</gene>
<comment type="caution">
    <text evidence="2">The sequence shown here is derived from an EMBL/GenBank/DDBJ whole genome shotgun (WGS) entry which is preliminary data.</text>
</comment>
<dbReference type="RefSeq" id="WP_146510632.1">
    <property type="nucleotide sequence ID" value="NZ_SIHI01000008.1"/>
</dbReference>
<accession>A0A5C5WN41</accession>
<dbReference type="GO" id="GO:0030649">
    <property type="term" value="P:aminoglycoside antibiotic catabolic process"/>
    <property type="evidence" value="ECO:0007669"/>
    <property type="project" value="TreeGrafter"/>
</dbReference>
<dbReference type="InterPro" id="IPR051554">
    <property type="entry name" value="Acetyltransferase_Eis"/>
</dbReference>
<evidence type="ECO:0000259" key="1">
    <source>
        <dbReference type="PROSITE" id="PS51186"/>
    </source>
</evidence>